<reference evidence="2" key="1">
    <citation type="journal article" date="2019" name="Int. J. Syst. Evol. Microbiol.">
        <title>The Global Catalogue of Microorganisms (GCM) 10K type strain sequencing project: providing services to taxonomists for standard genome sequencing and annotation.</title>
        <authorList>
            <consortium name="The Broad Institute Genomics Platform"/>
            <consortium name="The Broad Institute Genome Sequencing Center for Infectious Disease"/>
            <person name="Wu L."/>
            <person name="Ma J."/>
        </authorList>
    </citation>
    <scope>NUCLEOTIDE SEQUENCE [LARGE SCALE GENOMIC DNA]</scope>
    <source>
        <strain evidence="2">JCM 18198</strain>
    </source>
</reference>
<organism evidence="1 2">
    <name type="scientific">Flavobacterium hankyongi</name>
    <dbReference type="NCBI Taxonomy" id="1176532"/>
    <lineage>
        <taxon>Bacteria</taxon>
        <taxon>Pseudomonadati</taxon>
        <taxon>Bacteroidota</taxon>
        <taxon>Flavobacteriia</taxon>
        <taxon>Flavobacteriales</taxon>
        <taxon>Flavobacteriaceae</taxon>
        <taxon>Flavobacterium</taxon>
    </lineage>
</organism>
<dbReference type="InterPro" id="IPR032560">
    <property type="entry name" value="DUF4932"/>
</dbReference>
<name>A0ABP9A3Z7_9FLAO</name>
<evidence type="ECO:0000313" key="1">
    <source>
        <dbReference type="EMBL" id="GAA4773596.1"/>
    </source>
</evidence>
<dbReference type="Proteomes" id="UP001500141">
    <property type="component" value="Unassembled WGS sequence"/>
</dbReference>
<evidence type="ECO:0008006" key="3">
    <source>
        <dbReference type="Google" id="ProtNLM"/>
    </source>
</evidence>
<protein>
    <recommendedName>
        <fullName evidence="3">DUF4932 domain-containing protein</fullName>
    </recommendedName>
</protein>
<dbReference type="Pfam" id="PF16286">
    <property type="entry name" value="DUF4932"/>
    <property type="match status" value="1"/>
</dbReference>
<accession>A0ABP9A3Z7</accession>
<dbReference type="EMBL" id="BAABIP010000020">
    <property type="protein sequence ID" value="GAA4773596.1"/>
    <property type="molecule type" value="Genomic_DNA"/>
</dbReference>
<proteinExistence type="predicted"/>
<keyword evidence="2" id="KW-1185">Reference proteome</keyword>
<gene>
    <name evidence="1" type="ORF">GCM10023230_25320</name>
</gene>
<evidence type="ECO:0000313" key="2">
    <source>
        <dbReference type="Proteomes" id="UP001500141"/>
    </source>
</evidence>
<dbReference type="RefSeq" id="WP_264542505.1">
    <property type="nucleotide sequence ID" value="NZ_BAABIP010000020.1"/>
</dbReference>
<sequence length="344" mass="41155">MKKIFLIITILFLNNSFSQKSLEVRIDKRVEAITIFYTLATRDTLDVKPTPSSYYKDFDSYFEKYKNHESLNWYRNLEKWDAYDVSSLGLYLSDKYPFKLVIPYNETHLKSSELYTFLSHLNKFYKECEVEQFIKNHKNDYLKIETSIKKSIEENDILLDVKKFYNKPTKHKLIVLPDLLNAIINNAIVINDKKYSNYRFIKLAYLKNKNIAQTNETEVNFIPLPNVVIHEISHLFVQDFIPKYIEQLSLKKNLFLTTSDDKILNEKEWKNELDELIVRTCVAKILGIKFGIEKEQKEIENQAKHYKHIKALNNFFDNYTKNREKYSSITFFYPEIIKFFEDLK</sequence>
<comment type="caution">
    <text evidence="1">The sequence shown here is derived from an EMBL/GenBank/DDBJ whole genome shotgun (WGS) entry which is preliminary data.</text>
</comment>